<dbReference type="AlphaFoldDB" id="A0A368RG17"/>
<evidence type="ECO:0000256" key="3">
    <source>
        <dbReference type="ARBA" id="ARBA00022692"/>
    </source>
</evidence>
<keyword evidence="8" id="KW-0325">Glycoprotein</keyword>
<sequence length="323" mass="35398">MHSKAIILPLQELHACGHLSIAGGGFCFAWTVDHLFSASDTGVGKLQLAEKTVCFHAMSKIADDIKFALWLLLLSGSSSCFGSDPDVQCLKTVQESVIDPNGMLKSSWIFENNTAGFICRFTGVECWHPDENRVLSLRLSNLGLQGQFPQGLENCTSMTGLDLSSNNFSGPIPSNIAWQLSSLTFLDLSYNKFSGELPIGISNITYLNTLNLQHNQLSGRIPSQFALLPRLQEFNVADNQLSGAIPPALQRFPSSNFVGNQGLCGPPLHDCGGRSKRKLRLHRINDESSIGAAAGFVVGFVMAFYFPHLFVFSQNLHPYVFRI</sequence>
<evidence type="ECO:0000256" key="9">
    <source>
        <dbReference type="SAM" id="Phobius"/>
    </source>
</evidence>
<reference evidence="11" key="1">
    <citation type="journal article" date="2012" name="Nat. Biotechnol.">
        <title>Reference genome sequence of the model plant Setaria.</title>
        <authorList>
            <person name="Bennetzen J.L."/>
            <person name="Schmutz J."/>
            <person name="Wang H."/>
            <person name="Percifield R."/>
            <person name="Hawkins J."/>
            <person name="Pontaroli A.C."/>
            <person name="Estep M."/>
            <person name="Feng L."/>
            <person name="Vaughn J.N."/>
            <person name="Grimwood J."/>
            <person name="Jenkins J."/>
            <person name="Barry K."/>
            <person name="Lindquist E."/>
            <person name="Hellsten U."/>
            <person name="Deshpande S."/>
            <person name="Wang X."/>
            <person name="Wu X."/>
            <person name="Mitros T."/>
            <person name="Triplett J."/>
            <person name="Yang X."/>
            <person name="Ye C.Y."/>
            <person name="Mauro-Herrera M."/>
            <person name="Wang L."/>
            <person name="Li P."/>
            <person name="Sharma M."/>
            <person name="Sharma R."/>
            <person name="Ronald P.C."/>
            <person name="Panaud O."/>
            <person name="Kellogg E.A."/>
            <person name="Brutnell T.P."/>
            <person name="Doust A.N."/>
            <person name="Tuskan G.A."/>
            <person name="Rokhsar D."/>
            <person name="Devos K.M."/>
        </authorList>
    </citation>
    <scope>NUCLEOTIDE SEQUENCE [LARGE SCALE GENOMIC DNA]</scope>
    <source>
        <strain evidence="11">Yugu1</strain>
    </source>
</reference>
<evidence type="ECO:0000256" key="7">
    <source>
        <dbReference type="ARBA" id="ARBA00023136"/>
    </source>
</evidence>
<keyword evidence="3 9" id="KW-0812">Transmembrane</keyword>
<proteinExistence type="predicted"/>
<dbReference type="GO" id="GO:0016020">
    <property type="term" value="C:membrane"/>
    <property type="evidence" value="ECO:0007669"/>
    <property type="project" value="UniProtKB-SubCell"/>
</dbReference>
<dbReference type="FunFam" id="3.80.10.10:FF:000275">
    <property type="entry name" value="Leucine-rich repeat receptor-like protein kinase"/>
    <property type="match status" value="1"/>
</dbReference>
<dbReference type="PANTHER" id="PTHR48065:SF25">
    <property type="entry name" value="OS01G0891700 PROTEIN"/>
    <property type="match status" value="1"/>
</dbReference>
<name>A0A368RG17_SETIT</name>
<dbReference type="PANTHER" id="PTHR48065">
    <property type="entry name" value="OS10G0469600 PROTEIN"/>
    <property type="match status" value="1"/>
</dbReference>
<dbReference type="InterPro" id="IPR032675">
    <property type="entry name" value="LRR_dom_sf"/>
</dbReference>
<dbReference type="Pfam" id="PF00560">
    <property type="entry name" value="LRR_1"/>
    <property type="match status" value="4"/>
</dbReference>
<dbReference type="InterPro" id="IPR013210">
    <property type="entry name" value="LRR_N_plant-typ"/>
</dbReference>
<dbReference type="Gene3D" id="3.80.10.10">
    <property type="entry name" value="Ribonuclease Inhibitor"/>
    <property type="match status" value="1"/>
</dbReference>
<evidence type="ECO:0000256" key="2">
    <source>
        <dbReference type="ARBA" id="ARBA00022614"/>
    </source>
</evidence>
<keyword evidence="6 9" id="KW-1133">Transmembrane helix</keyword>
<evidence type="ECO:0000259" key="10">
    <source>
        <dbReference type="Pfam" id="PF08263"/>
    </source>
</evidence>
<organism evidence="11">
    <name type="scientific">Setaria italica</name>
    <name type="common">Foxtail millet</name>
    <name type="synonym">Panicum italicum</name>
    <dbReference type="NCBI Taxonomy" id="4555"/>
    <lineage>
        <taxon>Eukaryota</taxon>
        <taxon>Viridiplantae</taxon>
        <taxon>Streptophyta</taxon>
        <taxon>Embryophyta</taxon>
        <taxon>Tracheophyta</taxon>
        <taxon>Spermatophyta</taxon>
        <taxon>Magnoliopsida</taxon>
        <taxon>Liliopsida</taxon>
        <taxon>Poales</taxon>
        <taxon>Poaceae</taxon>
        <taxon>PACMAD clade</taxon>
        <taxon>Panicoideae</taxon>
        <taxon>Panicodae</taxon>
        <taxon>Paniceae</taxon>
        <taxon>Cenchrinae</taxon>
        <taxon>Setaria</taxon>
    </lineage>
</organism>
<dbReference type="InterPro" id="IPR001611">
    <property type="entry name" value="Leu-rich_rpt"/>
</dbReference>
<feature type="transmembrane region" description="Helical" evidence="9">
    <location>
        <begin position="290"/>
        <end position="312"/>
    </location>
</feature>
<feature type="domain" description="Leucine-rich repeat-containing N-terminal plant-type" evidence="10">
    <location>
        <begin position="84"/>
        <end position="127"/>
    </location>
</feature>
<gene>
    <name evidence="11" type="ORF">SETIT_5G409900v2</name>
</gene>
<dbReference type="Pfam" id="PF08263">
    <property type="entry name" value="LRRNT_2"/>
    <property type="match status" value="1"/>
</dbReference>
<keyword evidence="2" id="KW-0433">Leucine-rich repeat</keyword>
<keyword evidence="5" id="KW-0677">Repeat</keyword>
<evidence type="ECO:0000256" key="1">
    <source>
        <dbReference type="ARBA" id="ARBA00004167"/>
    </source>
</evidence>
<evidence type="ECO:0000256" key="4">
    <source>
        <dbReference type="ARBA" id="ARBA00022729"/>
    </source>
</evidence>
<dbReference type="SUPFAM" id="SSF52058">
    <property type="entry name" value="L domain-like"/>
    <property type="match status" value="1"/>
</dbReference>
<evidence type="ECO:0000256" key="6">
    <source>
        <dbReference type="ARBA" id="ARBA00022989"/>
    </source>
</evidence>
<protein>
    <recommendedName>
        <fullName evidence="10">Leucine-rich repeat-containing N-terminal plant-type domain-containing protein</fullName>
    </recommendedName>
</protein>
<evidence type="ECO:0000256" key="8">
    <source>
        <dbReference type="ARBA" id="ARBA00023180"/>
    </source>
</evidence>
<keyword evidence="4" id="KW-0732">Signal</keyword>
<evidence type="ECO:0000313" key="11">
    <source>
        <dbReference type="EMBL" id="RCV28510.1"/>
    </source>
</evidence>
<dbReference type="EMBL" id="CM003532">
    <property type="protein sequence ID" value="RCV28510.1"/>
    <property type="molecule type" value="Genomic_DNA"/>
</dbReference>
<keyword evidence="7 9" id="KW-0472">Membrane</keyword>
<reference evidence="11" key="2">
    <citation type="submission" date="2015-07" db="EMBL/GenBank/DDBJ databases">
        <authorList>
            <person name="Noorani M."/>
        </authorList>
    </citation>
    <scope>NUCLEOTIDE SEQUENCE</scope>
    <source>
        <strain evidence="11">Yugu1</strain>
    </source>
</reference>
<dbReference type="STRING" id="4555.A0A368RG17"/>
<dbReference type="OrthoDB" id="2151624at2759"/>
<comment type="subcellular location">
    <subcellularLocation>
        <location evidence="1">Membrane</location>
        <topology evidence="1">Single-pass membrane protein</topology>
    </subcellularLocation>
</comment>
<evidence type="ECO:0000256" key="5">
    <source>
        <dbReference type="ARBA" id="ARBA00022737"/>
    </source>
</evidence>
<accession>A0A368RG17</accession>